<name>I2C5S4_BACAY</name>
<organism evidence="1 2">
    <name type="scientific">Bacillus amyloliquefaciens (strain Y2)</name>
    <name type="common">Bacillus amyloliquefaciens subsp. plantarum (strain B9601-Y2)</name>
    <dbReference type="NCBI Taxonomy" id="1155777"/>
    <lineage>
        <taxon>Bacteria</taxon>
        <taxon>Bacillati</taxon>
        <taxon>Bacillota</taxon>
        <taxon>Bacilli</taxon>
        <taxon>Bacillales</taxon>
        <taxon>Bacillaceae</taxon>
        <taxon>Bacillus</taxon>
        <taxon>Bacillus amyloliquefaciens group</taxon>
    </lineage>
</organism>
<dbReference type="PATRIC" id="fig|1126211.3.peg.1947"/>
<gene>
    <name evidence="1" type="ORF">MUS_2033</name>
</gene>
<dbReference type="EMBL" id="CP003332">
    <property type="protein sequence ID" value="AFJ61998.1"/>
    <property type="molecule type" value="Genomic_DNA"/>
</dbReference>
<dbReference type="HOGENOM" id="CLU_3284276_0_0_9"/>
<dbReference type="Proteomes" id="UP000002878">
    <property type="component" value="Chromosome"/>
</dbReference>
<dbReference type="AlphaFoldDB" id="I2C5S4"/>
<proteinExistence type="predicted"/>
<reference evidence="1 2" key="1">
    <citation type="journal article" date="2012" name="J. Biotechnol.">
        <title>Genome sequence of the plant growth promoting strain Bacillus amyloliquefaciens subsp. plantarum B9601-Y2 and expression of mersacidin and other secondary metabolites.</title>
        <authorList>
            <person name="He P."/>
            <person name="Hao K."/>
            <person name="Blom J."/>
            <person name="Ruckert C."/>
            <person name="Vater J."/>
            <person name="Mao Z."/>
            <person name="Wu Y."/>
            <person name="Hou M."/>
            <person name="He P."/>
            <person name="He Y."/>
            <person name="Borriss R."/>
        </authorList>
    </citation>
    <scope>NUCLEOTIDE SEQUENCE [LARGE SCALE GENOMIC DNA]</scope>
    <source>
        <strain evidence="1">Y2</strain>
    </source>
</reference>
<protein>
    <submittedName>
        <fullName evidence="1">Uncharacterized protein</fullName>
    </submittedName>
</protein>
<evidence type="ECO:0000313" key="2">
    <source>
        <dbReference type="Proteomes" id="UP000002878"/>
    </source>
</evidence>
<sequence length="40" mass="4660">MSLITQVKKIIEKVEADELRKKNRKEDIEEFNGWSGVLNA</sequence>
<accession>I2C5S4</accession>
<evidence type="ECO:0000313" key="1">
    <source>
        <dbReference type="EMBL" id="AFJ61998.1"/>
    </source>
</evidence>
<dbReference type="KEGG" id="bqy:MUS_2033"/>